<feature type="non-terminal residue" evidence="3">
    <location>
        <position position="1"/>
    </location>
</feature>
<dbReference type="Proteomes" id="UP000001555">
    <property type="component" value="Unassembled WGS sequence"/>
</dbReference>
<evidence type="ECO:0007829" key="6">
    <source>
        <dbReference type="PeptideAtlas" id="B7QB38"/>
    </source>
</evidence>
<dbReference type="VEuPathDB" id="VectorBase:ISCI022583"/>
<dbReference type="EMBL" id="ABJB010597953">
    <property type="status" value="NOT_ANNOTATED_CDS"/>
    <property type="molecule type" value="Genomic_DNA"/>
</dbReference>
<dbReference type="AlphaFoldDB" id="B7QB38"/>
<dbReference type="HOGENOM" id="CLU_009328_0_1_1"/>
<feature type="region of interest" description="Disordered" evidence="2">
    <location>
        <begin position="16"/>
        <end position="39"/>
    </location>
</feature>
<dbReference type="EMBL" id="ABJB010962203">
    <property type="status" value="NOT_ANNOTATED_CDS"/>
    <property type="molecule type" value="Genomic_DNA"/>
</dbReference>
<name>B7QB38_IXOSC</name>
<evidence type="ECO:0000256" key="1">
    <source>
        <dbReference type="SAM" id="Coils"/>
    </source>
</evidence>
<feature type="region of interest" description="Disordered" evidence="2">
    <location>
        <begin position="235"/>
        <end position="279"/>
    </location>
</feature>
<dbReference type="OrthoDB" id="10017054at2759"/>
<dbReference type="EMBL" id="ABJB010612606">
    <property type="status" value="NOT_ANNOTATED_CDS"/>
    <property type="molecule type" value="Genomic_DNA"/>
</dbReference>
<keyword evidence="5" id="KW-1185">Reference proteome</keyword>
<feature type="coiled-coil region" evidence="1">
    <location>
        <begin position="448"/>
        <end position="482"/>
    </location>
</feature>
<dbReference type="EMBL" id="ABJB010451725">
    <property type="status" value="NOT_ANNOTATED_CDS"/>
    <property type="molecule type" value="Genomic_DNA"/>
</dbReference>
<protein>
    <submittedName>
        <fullName evidence="3 4">Cytospin-A, putative</fullName>
    </submittedName>
</protein>
<feature type="coiled-coil region" evidence="1">
    <location>
        <begin position="103"/>
        <end position="133"/>
    </location>
</feature>
<organism>
    <name type="scientific">Ixodes scapularis</name>
    <name type="common">Black-legged tick</name>
    <name type="synonym">Deer tick</name>
    <dbReference type="NCBI Taxonomy" id="6945"/>
    <lineage>
        <taxon>Eukaryota</taxon>
        <taxon>Metazoa</taxon>
        <taxon>Ecdysozoa</taxon>
        <taxon>Arthropoda</taxon>
        <taxon>Chelicerata</taxon>
        <taxon>Arachnida</taxon>
        <taxon>Acari</taxon>
        <taxon>Parasitiformes</taxon>
        <taxon>Ixodida</taxon>
        <taxon>Ixodoidea</taxon>
        <taxon>Ixodidae</taxon>
        <taxon>Ixodinae</taxon>
        <taxon>Ixodes</taxon>
    </lineage>
</organism>
<dbReference type="PaxDb" id="6945-B7QB38"/>
<evidence type="ECO:0000313" key="5">
    <source>
        <dbReference type="Proteomes" id="UP000001555"/>
    </source>
</evidence>
<reference evidence="4" key="2">
    <citation type="submission" date="2020-05" db="UniProtKB">
        <authorList>
            <consortium name="EnsemblMetazoa"/>
        </authorList>
    </citation>
    <scope>IDENTIFICATION</scope>
    <source>
        <strain evidence="4">wikel</strain>
    </source>
</reference>
<feature type="compositionally biased region" description="Basic and acidic residues" evidence="2">
    <location>
        <begin position="253"/>
        <end position="277"/>
    </location>
</feature>
<dbReference type="EMBL" id="ABJB010054443">
    <property type="status" value="NOT_ANNOTATED_CDS"/>
    <property type="molecule type" value="Genomic_DNA"/>
</dbReference>
<dbReference type="EnsemblMetazoa" id="ISCW022583-RA">
    <property type="protein sequence ID" value="ISCW022583-PA"/>
    <property type="gene ID" value="ISCW022583"/>
</dbReference>
<dbReference type="VEuPathDB" id="VectorBase:ISCW022583"/>
<sequence length="538" mass="59663">QLEALQEENRRLRDKLLQMGAPIEQSPLSDSDKEQLLLGRSASGSMASLDGVAVREQVDVGDSSPGGARLEWDKASTSSLSEMSVACLQDRIMQMEETHYSTNEELQATLQELTDLQDQLTDLQLENERCGDEKSLLLESLCSQTEKLEECRSQNEHLRVLLFQQACPREQPREHHYVELLKASSPAHEEQQCLRGRVEQLESALEGANREAQDHQRDLGSLAHRVSLLQAALDATHPPLLGGGGGTRPPSRSTEDEQQQRKRAEEEEEEERQREQGLQEQLALAQREATRLSELLSQVQDETQAAHAQVVCPNASENLFYVELRGLLDYRCDSGTRFRVLKNSETCRSAPYTAPLDAGLRAEPDTGGAASAAQVSSLEQRVEQLEAEKAQLVQECEAKCQRQLEDKRQLRAQVTALNESLFSLARRKSGSSLRVDLLTTVRVANDFKTESQQDVERLQCDNQQLQEKLEALEAQLAKLKVGAPPEATPHGASPLRKPLGSRWGDLRPSSSSSSAQHSVRSLIESIENATKQAKGAAS</sequence>
<gene>
    <name evidence="3" type="ORF">IscW_ISCW022583</name>
</gene>
<dbReference type="EMBL" id="DS899072">
    <property type="protein sequence ID" value="EEC16060.1"/>
    <property type="molecule type" value="Genomic_DNA"/>
</dbReference>
<keyword evidence="1" id="KW-0175">Coiled coil</keyword>
<dbReference type="EMBL" id="ABJB010118154">
    <property type="status" value="NOT_ANNOTATED_CDS"/>
    <property type="molecule type" value="Genomic_DNA"/>
</dbReference>
<proteinExistence type="evidence at protein level"/>
<feature type="region of interest" description="Disordered" evidence="2">
    <location>
        <begin position="482"/>
        <end position="538"/>
    </location>
</feature>
<keyword evidence="6" id="KW-1267">Proteomics identification</keyword>
<feature type="coiled-coil region" evidence="1">
    <location>
        <begin position="191"/>
        <end position="225"/>
    </location>
</feature>
<feature type="non-terminal residue" evidence="3">
    <location>
        <position position="538"/>
    </location>
</feature>
<reference evidence="3 5" key="1">
    <citation type="submission" date="2008-03" db="EMBL/GenBank/DDBJ databases">
        <title>Annotation of Ixodes scapularis.</title>
        <authorList>
            <consortium name="Ixodes scapularis Genome Project Consortium"/>
            <person name="Caler E."/>
            <person name="Hannick L.I."/>
            <person name="Bidwell S."/>
            <person name="Joardar V."/>
            <person name="Thiagarajan M."/>
            <person name="Amedeo P."/>
            <person name="Galinsky K.J."/>
            <person name="Schobel S."/>
            <person name="Inman J."/>
            <person name="Hostetler J."/>
            <person name="Miller J."/>
            <person name="Hammond M."/>
            <person name="Megy K."/>
            <person name="Lawson D."/>
            <person name="Kodira C."/>
            <person name="Sutton G."/>
            <person name="Meyer J."/>
            <person name="Hill C.A."/>
            <person name="Birren B."/>
            <person name="Nene V."/>
            <person name="Collins F."/>
            <person name="Alarcon-Chaidez F."/>
            <person name="Wikel S."/>
            <person name="Strausberg R."/>
        </authorList>
    </citation>
    <scope>NUCLEOTIDE SEQUENCE [LARGE SCALE GENOMIC DNA]</scope>
    <source>
        <strain evidence="5">Wikel</strain>
        <strain evidence="3">Wikel colony</strain>
    </source>
</reference>
<feature type="coiled-coil region" evidence="1">
    <location>
        <begin position="368"/>
        <end position="420"/>
    </location>
</feature>
<dbReference type="EMBL" id="ABJB010904847">
    <property type="status" value="NOT_ANNOTATED_CDS"/>
    <property type="molecule type" value="Genomic_DNA"/>
</dbReference>
<dbReference type="VEuPathDB" id="VectorBase:ISCP_022523"/>
<evidence type="ECO:0000313" key="3">
    <source>
        <dbReference type="EMBL" id="EEC16060.1"/>
    </source>
</evidence>
<evidence type="ECO:0000256" key="2">
    <source>
        <dbReference type="SAM" id="MobiDB-lite"/>
    </source>
</evidence>
<dbReference type="EMBL" id="ABJB010656152">
    <property type="status" value="NOT_ANNOTATED_CDS"/>
    <property type="molecule type" value="Genomic_DNA"/>
</dbReference>
<dbReference type="EMBL" id="ABJB010749903">
    <property type="status" value="NOT_ANNOTATED_CDS"/>
    <property type="molecule type" value="Genomic_DNA"/>
</dbReference>
<dbReference type="STRING" id="6945.B7QB38"/>
<feature type="compositionally biased region" description="Low complexity" evidence="2">
    <location>
        <begin position="501"/>
        <end position="521"/>
    </location>
</feature>
<accession>B7QB38</accession>
<dbReference type="EMBL" id="ABJB010949177">
    <property type="status" value="NOT_ANNOTATED_CDS"/>
    <property type="molecule type" value="Genomic_DNA"/>
</dbReference>
<evidence type="ECO:0000313" key="4">
    <source>
        <dbReference type="EnsemblMetazoa" id="ISCW022583-PA"/>
    </source>
</evidence>